<reference evidence="6" key="1">
    <citation type="submission" date="2018-05" db="EMBL/GenBank/DDBJ databases">
        <authorList>
            <person name="Lanie J.A."/>
            <person name="Ng W.-L."/>
            <person name="Kazmierczak K.M."/>
            <person name="Andrzejewski T.M."/>
            <person name="Davidsen T.M."/>
            <person name="Wayne K.J."/>
            <person name="Tettelin H."/>
            <person name="Glass J.I."/>
            <person name="Rusch D."/>
            <person name="Podicherti R."/>
            <person name="Tsui H.-C.T."/>
            <person name="Winkler M.E."/>
        </authorList>
    </citation>
    <scope>NUCLEOTIDE SEQUENCE</scope>
</reference>
<dbReference type="PANTHER" id="PTHR43201">
    <property type="entry name" value="ACYL-COA SYNTHETASE"/>
    <property type="match status" value="1"/>
</dbReference>
<evidence type="ECO:0000256" key="2">
    <source>
        <dbReference type="ARBA" id="ARBA00022598"/>
    </source>
</evidence>
<protein>
    <recommendedName>
        <fullName evidence="7">AMP-dependent synthetase/ligase domain-containing protein</fullName>
    </recommendedName>
</protein>
<keyword evidence="3" id="KW-0472">Membrane</keyword>
<keyword evidence="2" id="KW-0436">Ligase</keyword>
<keyword evidence="3" id="KW-0812">Transmembrane</keyword>
<feature type="domain" description="AMP-dependent synthetase/ligase" evidence="4">
    <location>
        <begin position="1"/>
        <end position="320"/>
    </location>
</feature>
<evidence type="ECO:0000259" key="5">
    <source>
        <dbReference type="Pfam" id="PF13193"/>
    </source>
</evidence>
<dbReference type="GO" id="GO:0006631">
    <property type="term" value="P:fatty acid metabolic process"/>
    <property type="evidence" value="ECO:0007669"/>
    <property type="project" value="TreeGrafter"/>
</dbReference>
<dbReference type="GO" id="GO:0031956">
    <property type="term" value="F:medium-chain fatty acid-CoA ligase activity"/>
    <property type="evidence" value="ECO:0007669"/>
    <property type="project" value="TreeGrafter"/>
</dbReference>
<comment type="similarity">
    <text evidence="1">Belongs to the ATP-dependent AMP-binding enzyme family.</text>
</comment>
<dbReference type="Pfam" id="PF00501">
    <property type="entry name" value="AMP-binding"/>
    <property type="match status" value="1"/>
</dbReference>
<evidence type="ECO:0000259" key="4">
    <source>
        <dbReference type="Pfam" id="PF00501"/>
    </source>
</evidence>
<name>A0A382JQR1_9ZZZZ</name>
<dbReference type="InterPro" id="IPR045851">
    <property type="entry name" value="AMP-bd_C_sf"/>
</dbReference>
<dbReference type="Pfam" id="PF13193">
    <property type="entry name" value="AMP-binding_C"/>
    <property type="match status" value="1"/>
</dbReference>
<dbReference type="InterPro" id="IPR042099">
    <property type="entry name" value="ANL_N_sf"/>
</dbReference>
<dbReference type="InterPro" id="IPR020845">
    <property type="entry name" value="AMP-binding_CS"/>
</dbReference>
<evidence type="ECO:0000256" key="1">
    <source>
        <dbReference type="ARBA" id="ARBA00006432"/>
    </source>
</evidence>
<dbReference type="EMBL" id="UINC01075714">
    <property type="protein sequence ID" value="SVC14168.1"/>
    <property type="molecule type" value="Genomic_DNA"/>
</dbReference>
<dbReference type="AlphaFoldDB" id="A0A382JQR1"/>
<dbReference type="SUPFAM" id="SSF56801">
    <property type="entry name" value="Acetyl-CoA synthetase-like"/>
    <property type="match status" value="1"/>
</dbReference>
<feature type="non-terminal residue" evidence="6">
    <location>
        <position position="1"/>
    </location>
</feature>
<feature type="transmembrane region" description="Helical" evidence="3">
    <location>
        <begin position="12"/>
        <end position="34"/>
    </location>
</feature>
<sequence>DRVAILAANCPEYILTFWACAAMGAVAVCFNGWWTRSEIEYGLEATNPALLVADSRRLARLEGDDPGVPTIVVEDDFADLLAFAPDADLPGTPIAEDDPIVLQFTSGTTGRPKAALVSHRSFISFALAAFVIGARDSMLSDAPPSAGGARLAVFPLFHLSGMQSSTVTSLMGGVKTVWPMGRFDPARVVQLTINEGITAWNGTATHIYRLLAEPDIDGLDPSQLTSVAIGGSASTPELIRATEERFPHLVGTFGSGYGLTESGGLVSHAPNDMLRDAPDCVGCPLPTVEVRIIDDEGSDLPDGENGEICVRSPLVMLGYWDDPAADEAAFLPGRWLRTGDFGRMAGGRLHLATRLRDLILRGGENVYPGEVEQRLEEHPAVAEVVVHGVDHPTLVQEVKAVVVLHPGADASADELTAFCAETLAYYKVPTIVEFR</sequence>
<feature type="non-terminal residue" evidence="6">
    <location>
        <position position="435"/>
    </location>
</feature>
<dbReference type="Gene3D" id="3.40.50.12780">
    <property type="entry name" value="N-terminal domain of ligase-like"/>
    <property type="match status" value="1"/>
</dbReference>
<evidence type="ECO:0000256" key="3">
    <source>
        <dbReference type="SAM" id="Phobius"/>
    </source>
</evidence>
<organism evidence="6">
    <name type="scientific">marine metagenome</name>
    <dbReference type="NCBI Taxonomy" id="408172"/>
    <lineage>
        <taxon>unclassified sequences</taxon>
        <taxon>metagenomes</taxon>
        <taxon>ecological metagenomes</taxon>
    </lineage>
</organism>
<dbReference type="PANTHER" id="PTHR43201:SF5">
    <property type="entry name" value="MEDIUM-CHAIN ACYL-COA LIGASE ACSF2, MITOCHONDRIAL"/>
    <property type="match status" value="1"/>
</dbReference>
<proteinExistence type="inferred from homology"/>
<dbReference type="PROSITE" id="PS00455">
    <property type="entry name" value="AMP_BINDING"/>
    <property type="match status" value="1"/>
</dbReference>
<accession>A0A382JQR1</accession>
<keyword evidence="3" id="KW-1133">Transmembrane helix</keyword>
<dbReference type="InterPro" id="IPR000873">
    <property type="entry name" value="AMP-dep_synth/lig_dom"/>
</dbReference>
<gene>
    <name evidence="6" type="ORF">METZ01_LOCUS267022</name>
</gene>
<dbReference type="Gene3D" id="3.30.300.30">
    <property type="match status" value="1"/>
</dbReference>
<evidence type="ECO:0000313" key="6">
    <source>
        <dbReference type="EMBL" id="SVC14168.1"/>
    </source>
</evidence>
<feature type="domain" description="AMP-binding enzyme C-terminal" evidence="5">
    <location>
        <begin position="370"/>
        <end position="434"/>
    </location>
</feature>
<dbReference type="InterPro" id="IPR025110">
    <property type="entry name" value="AMP-bd_C"/>
</dbReference>
<evidence type="ECO:0008006" key="7">
    <source>
        <dbReference type="Google" id="ProtNLM"/>
    </source>
</evidence>